<dbReference type="CDD" id="cd06981">
    <property type="entry name" value="cupin_reut_a1446"/>
    <property type="match status" value="1"/>
</dbReference>
<reference evidence="2 3" key="1">
    <citation type="submission" date="2023-06" db="EMBL/GenBank/DDBJ databases">
        <title>Roseiconus lacunae JC819 isolated from Gulf of Mannar region, Tamil Nadu.</title>
        <authorList>
            <person name="Pk S."/>
            <person name="Ch S."/>
            <person name="Ch V.R."/>
        </authorList>
    </citation>
    <scope>NUCLEOTIDE SEQUENCE [LARGE SCALE GENOMIC DNA]</scope>
    <source>
        <strain evidence="2 3">JC819</strain>
    </source>
</reference>
<dbReference type="InterPro" id="IPR014710">
    <property type="entry name" value="RmlC-like_jellyroll"/>
</dbReference>
<accession>A0ABT7PE65</accession>
<sequence length="109" mass="12213">MSDLSTGNIFQNIPDSLPAELIDVIVDESNVRIERIVSTGQSTPAGEWYDQDQHEWVVVLSGEAQLIFANGDQLHLGQGDHCLIKAHQKHRVERTSSTKPTLWLAVFFD</sequence>
<dbReference type="Pfam" id="PF07883">
    <property type="entry name" value="Cupin_2"/>
    <property type="match status" value="1"/>
</dbReference>
<dbReference type="RefSeq" id="WP_149496739.1">
    <property type="nucleotide sequence ID" value="NZ_JAJMQV010000189.1"/>
</dbReference>
<comment type="caution">
    <text evidence="2">The sequence shown here is derived from an EMBL/GenBank/DDBJ whole genome shotgun (WGS) entry which is preliminary data.</text>
</comment>
<gene>
    <name evidence="2" type="ORF">QTN89_05075</name>
</gene>
<dbReference type="InterPro" id="IPR011051">
    <property type="entry name" value="RmlC_Cupin_sf"/>
</dbReference>
<evidence type="ECO:0000259" key="1">
    <source>
        <dbReference type="Pfam" id="PF07883"/>
    </source>
</evidence>
<name>A0ABT7PE65_9BACT</name>
<feature type="domain" description="Cupin type-2" evidence="1">
    <location>
        <begin position="49"/>
        <end position="107"/>
    </location>
</feature>
<dbReference type="InterPro" id="IPR013096">
    <property type="entry name" value="Cupin_2"/>
</dbReference>
<dbReference type="Gene3D" id="2.60.120.10">
    <property type="entry name" value="Jelly Rolls"/>
    <property type="match status" value="1"/>
</dbReference>
<proteinExistence type="predicted"/>
<evidence type="ECO:0000313" key="2">
    <source>
        <dbReference type="EMBL" id="MDM4014792.1"/>
    </source>
</evidence>
<dbReference type="Proteomes" id="UP001239462">
    <property type="component" value="Unassembled WGS sequence"/>
</dbReference>
<protein>
    <submittedName>
        <fullName evidence="2">Cupin domain-containing protein</fullName>
    </submittedName>
</protein>
<keyword evidence="3" id="KW-1185">Reference proteome</keyword>
<organism evidence="2 3">
    <name type="scientific">Roseiconus lacunae</name>
    <dbReference type="NCBI Taxonomy" id="2605694"/>
    <lineage>
        <taxon>Bacteria</taxon>
        <taxon>Pseudomonadati</taxon>
        <taxon>Planctomycetota</taxon>
        <taxon>Planctomycetia</taxon>
        <taxon>Pirellulales</taxon>
        <taxon>Pirellulaceae</taxon>
        <taxon>Roseiconus</taxon>
    </lineage>
</organism>
<dbReference type="SUPFAM" id="SSF51182">
    <property type="entry name" value="RmlC-like cupins"/>
    <property type="match status" value="1"/>
</dbReference>
<dbReference type="EMBL" id="JASZZN010000003">
    <property type="protein sequence ID" value="MDM4014792.1"/>
    <property type="molecule type" value="Genomic_DNA"/>
</dbReference>
<evidence type="ECO:0000313" key="3">
    <source>
        <dbReference type="Proteomes" id="UP001239462"/>
    </source>
</evidence>